<gene>
    <name evidence="2" type="ORF">CLCR_02134</name>
</gene>
<evidence type="ECO:0000256" key="1">
    <source>
        <dbReference type="SAM" id="MobiDB-lite"/>
    </source>
</evidence>
<dbReference type="OrthoDB" id="5336357at2759"/>
<comment type="caution">
    <text evidence="2">The sequence shown here is derived from an EMBL/GenBank/DDBJ whole genome shotgun (WGS) entry which is preliminary data.</text>
</comment>
<keyword evidence="3" id="KW-1185">Reference proteome</keyword>
<protein>
    <submittedName>
        <fullName evidence="2">Uncharacterized protein</fullName>
    </submittedName>
</protein>
<dbReference type="Proteomes" id="UP000094526">
    <property type="component" value="Unassembled WGS sequence"/>
</dbReference>
<name>A0A1C1CDV3_9EURO</name>
<dbReference type="VEuPathDB" id="FungiDB:G647_01433"/>
<dbReference type="AlphaFoldDB" id="A0A1C1CDV3"/>
<reference evidence="3" key="1">
    <citation type="submission" date="2015-07" db="EMBL/GenBank/DDBJ databases">
        <authorList>
            <person name="Teixeira M.M."/>
            <person name="Souza R.C."/>
            <person name="Almeida L.G."/>
            <person name="Vicente V.A."/>
            <person name="de Hoog S."/>
            <person name="Bocca A.L."/>
            <person name="de Almeida S.R."/>
            <person name="Vasconcelos A.T."/>
            <person name="Felipe M.S."/>
        </authorList>
    </citation>
    <scope>NUCLEOTIDE SEQUENCE [LARGE SCALE GENOMIC DNA]</scope>
    <source>
        <strain evidence="3">KSF</strain>
    </source>
</reference>
<feature type="region of interest" description="Disordered" evidence="1">
    <location>
        <begin position="20"/>
        <end position="52"/>
    </location>
</feature>
<evidence type="ECO:0000313" key="2">
    <source>
        <dbReference type="EMBL" id="OCT46714.1"/>
    </source>
</evidence>
<dbReference type="VEuPathDB" id="FungiDB:CLCR_02134"/>
<sequence length="177" mass="20082">MGTKRKAFIFEEDTLFYQQQSRAATPSLASSSPLSTTSTLQSSNGGDASPCDFHRVKAIPYLNSRTRKRHRDDRPNEEAIHENTLRKLYDAQRFHLDEVMHMSGVLELDHPCEHKEGEDEDAEMTDDLPEVELPLKIERNQRSIEAFFGGKGVGQPREPAKGMPETHQAGFWEAEGR</sequence>
<dbReference type="STRING" id="86049.A0A1C1CDV3"/>
<feature type="region of interest" description="Disordered" evidence="1">
    <location>
        <begin position="148"/>
        <end position="177"/>
    </location>
</feature>
<dbReference type="EMBL" id="LGRB01000015">
    <property type="protein sequence ID" value="OCT46714.1"/>
    <property type="molecule type" value="Genomic_DNA"/>
</dbReference>
<dbReference type="eggNOG" id="ENOG502SFSH">
    <property type="taxonomic scope" value="Eukaryota"/>
</dbReference>
<feature type="compositionally biased region" description="Low complexity" evidence="1">
    <location>
        <begin position="21"/>
        <end position="43"/>
    </location>
</feature>
<evidence type="ECO:0000313" key="3">
    <source>
        <dbReference type="Proteomes" id="UP000094526"/>
    </source>
</evidence>
<organism evidence="2 3">
    <name type="scientific">Cladophialophora carrionii</name>
    <dbReference type="NCBI Taxonomy" id="86049"/>
    <lineage>
        <taxon>Eukaryota</taxon>
        <taxon>Fungi</taxon>
        <taxon>Dikarya</taxon>
        <taxon>Ascomycota</taxon>
        <taxon>Pezizomycotina</taxon>
        <taxon>Eurotiomycetes</taxon>
        <taxon>Chaetothyriomycetidae</taxon>
        <taxon>Chaetothyriales</taxon>
        <taxon>Herpotrichiellaceae</taxon>
        <taxon>Cladophialophora</taxon>
    </lineage>
</organism>
<accession>A0A1C1CDV3</accession>
<proteinExistence type="predicted"/>